<dbReference type="Gene3D" id="1.10.10.10">
    <property type="entry name" value="Winged helix-like DNA-binding domain superfamily/Winged helix DNA-binding domain"/>
    <property type="match status" value="1"/>
</dbReference>
<dbReference type="Proteomes" id="UP000198984">
    <property type="component" value="Unassembled WGS sequence"/>
</dbReference>
<protein>
    <submittedName>
        <fullName evidence="5">Transcriptional regulator, HxlR family</fullName>
    </submittedName>
</protein>
<dbReference type="PANTHER" id="PTHR33204">
    <property type="entry name" value="TRANSCRIPTIONAL REGULATOR, MARR FAMILY"/>
    <property type="match status" value="1"/>
</dbReference>
<accession>A0A1H7JBK3</accession>
<feature type="domain" description="HTH hxlR-type" evidence="4">
    <location>
        <begin position="21"/>
        <end position="118"/>
    </location>
</feature>
<dbReference type="GO" id="GO:0003677">
    <property type="term" value="F:DNA binding"/>
    <property type="evidence" value="ECO:0007669"/>
    <property type="project" value="UniProtKB-KW"/>
</dbReference>
<evidence type="ECO:0000256" key="3">
    <source>
        <dbReference type="ARBA" id="ARBA00023163"/>
    </source>
</evidence>
<dbReference type="InterPro" id="IPR036388">
    <property type="entry name" value="WH-like_DNA-bd_sf"/>
</dbReference>
<keyword evidence="6" id="KW-1185">Reference proteome</keyword>
<name>A0A1H7JBK3_9BACT</name>
<evidence type="ECO:0000259" key="4">
    <source>
        <dbReference type="PROSITE" id="PS51118"/>
    </source>
</evidence>
<gene>
    <name evidence="5" type="ORF">SAMN04488505_101740</name>
</gene>
<dbReference type="AlphaFoldDB" id="A0A1H7JBK3"/>
<evidence type="ECO:0000313" key="5">
    <source>
        <dbReference type="EMBL" id="SEK70685.1"/>
    </source>
</evidence>
<dbReference type="PANTHER" id="PTHR33204:SF37">
    <property type="entry name" value="HTH-TYPE TRANSCRIPTIONAL REGULATOR YODB"/>
    <property type="match status" value="1"/>
</dbReference>
<evidence type="ECO:0000256" key="1">
    <source>
        <dbReference type="ARBA" id="ARBA00023015"/>
    </source>
</evidence>
<dbReference type="OrthoDB" id="9797599at2"/>
<dbReference type="RefSeq" id="WP_089906776.1">
    <property type="nucleotide sequence ID" value="NZ_FOBB01000001.1"/>
</dbReference>
<dbReference type="Pfam" id="PF01638">
    <property type="entry name" value="HxlR"/>
    <property type="match status" value="1"/>
</dbReference>
<proteinExistence type="predicted"/>
<dbReference type="STRING" id="573321.SAMN04488505_101740"/>
<reference evidence="5 6" key="1">
    <citation type="submission" date="2016-10" db="EMBL/GenBank/DDBJ databases">
        <authorList>
            <person name="de Groot N.N."/>
        </authorList>
    </citation>
    <scope>NUCLEOTIDE SEQUENCE [LARGE SCALE GENOMIC DNA]</scope>
    <source>
        <strain evidence="5 6">DSM 21039</strain>
    </source>
</reference>
<dbReference type="SUPFAM" id="SSF46785">
    <property type="entry name" value="Winged helix' DNA-binding domain"/>
    <property type="match status" value="1"/>
</dbReference>
<dbReference type="InterPro" id="IPR036390">
    <property type="entry name" value="WH_DNA-bd_sf"/>
</dbReference>
<dbReference type="InterPro" id="IPR002577">
    <property type="entry name" value="HTH_HxlR"/>
</dbReference>
<dbReference type="PROSITE" id="PS51118">
    <property type="entry name" value="HTH_HXLR"/>
    <property type="match status" value="1"/>
</dbReference>
<sequence>MAERKVNSTNYQNQAFLESKCTLNELLVLLSRRWFTEILFCIEEGNSRFSGIKEELSPITDHILADRLKLLEKNTLINRQHFPEVPPKVVYTLTKKGEELCALLEKLCDFSGTIPNIC</sequence>
<keyword evidence="2" id="KW-0238">DNA-binding</keyword>
<dbReference type="EMBL" id="FOBB01000001">
    <property type="protein sequence ID" value="SEK70685.1"/>
    <property type="molecule type" value="Genomic_DNA"/>
</dbReference>
<keyword evidence="3" id="KW-0804">Transcription</keyword>
<keyword evidence="1" id="KW-0805">Transcription regulation</keyword>
<organism evidence="5 6">
    <name type="scientific">Chitinophaga rupis</name>
    <dbReference type="NCBI Taxonomy" id="573321"/>
    <lineage>
        <taxon>Bacteria</taxon>
        <taxon>Pseudomonadati</taxon>
        <taxon>Bacteroidota</taxon>
        <taxon>Chitinophagia</taxon>
        <taxon>Chitinophagales</taxon>
        <taxon>Chitinophagaceae</taxon>
        <taxon>Chitinophaga</taxon>
    </lineage>
</organism>
<evidence type="ECO:0000313" key="6">
    <source>
        <dbReference type="Proteomes" id="UP000198984"/>
    </source>
</evidence>
<evidence type="ECO:0000256" key="2">
    <source>
        <dbReference type="ARBA" id="ARBA00023125"/>
    </source>
</evidence>